<evidence type="ECO:0000256" key="8">
    <source>
        <dbReference type="RuleBase" id="RU004395"/>
    </source>
</evidence>
<dbReference type="UniPathway" id="UPA00056">
    <property type="reaction ID" value="UER00095"/>
</dbReference>
<feature type="binding site" evidence="7">
    <location>
        <position position="25"/>
    </location>
    <ligand>
        <name>a divalent metal cation</name>
        <dbReference type="ChEBI" id="CHEBI:60240"/>
    </ligand>
</feature>
<evidence type="ECO:0000256" key="5">
    <source>
        <dbReference type="ARBA" id="ARBA00023229"/>
    </source>
</evidence>
<name>A0A7C8FTP5_9MICO</name>
<dbReference type="Gene3D" id="3.30.1330.50">
    <property type="entry name" value="2-C-methyl-D-erythritol 2,4-cyclodiphosphate synthase"/>
    <property type="match status" value="1"/>
</dbReference>
<dbReference type="PROSITE" id="PS01350">
    <property type="entry name" value="ISPF"/>
    <property type="match status" value="1"/>
</dbReference>
<feature type="binding site" evidence="7">
    <location>
        <position position="59"/>
    </location>
    <ligand>
        <name>a divalent metal cation</name>
        <dbReference type="ChEBI" id="CHEBI:60240"/>
    </ligand>
</feature>
<gene>
    <name evidence="7 10" type="primary">ispF</name>
    <name evidence="10" type="ORF">F8O02_00340</name>
</gene>
<evidence type="ECO:0000313" key="10">
    <source>
        <dbReference type="EMBL" id="KAB1633432.1"/>
    </source>
</evidence>
<dbReference type="InterPro" id="IPR020555">
    <property type="entry name" value="MECDP_synthase_CS"/>
</dbReference>
<organism evidence="10 11">
    <name type="scientific">Pseudoclavibacter caeni</name>
    <dbReference type="NCBI Taxonomy" id="908846"/>
    <lineage>
        <taxon>Bacteria</taxon>
        <taxon>Bacillati</taxon>
        <taxon>Actinomycetota</taxon>
        <taxon>Actinomycetes</taxon>
        <taxon>Micrococcales</taxon>
        <taxon>Microbacteriaceae</taxon>
        <taxon>Pseudoclavibacter</taxon>
    </lineage>
</organism>
<evidence type="ECO:0000256" key="7">
    <source>
        <dbReference type="HAMAP-Rule" id="MF_00107"/>
    </source>
</evidence>
<evidence type="ECO:0000259" key="9">
    <source>
        <dbReference type="Pfam" id="PF02542"/>
    </source>
</evidence>
<dbReference type="AlphaFoldDB" id="A0A7C8FTP5"/>
<evidence type="ECO:0000256" key="2">
    <source>
        <dbReference type="ARBA" id="ARBA00004709"/>
    </source>
</evidence>
<dbReference type="GO" id="GO:0046872">
    <property type="term" value="F:metal ion binding"/>
    <property type="evidence" value="ECO:0007669"/>
    <property type="project" value="UniProtKB-KW"/>
</dbReference>
<dbReference type="Proteomes" id="UP000481339">
    <property type="component" value="Unassembled WGS sequence"/>
</dbReference>
<feature type="binding site" evidence="7">
    <location>
        <position position="23"/>
    </location>
    <ligand>
        <name>a divalent metal cation</name>
        <dbReference type="ChEBI" id="CHEBI:60240"/>
    </ligand>
</feature>
<sequence>MSAPAAPASRADWPEIRTGIAADVHAFAVDDPGPLRLADLDWAGAPRLSGHSDGDAALHAICDALLSAAGLGDMGEHFGVDRPEHAGRRSADFLAATLRMVRDAGWSVMHVAVQVVTRRPRIAPRRREAEARLTELVGAPVSFAATTTDGLGALGEGDGLLAQAVATLVRPGDPARPA</sequence>
<feature type="binding site" evidence="7">
    <location>
        <begin position="23"/>
        <end position="25"/>
    </location>
    <ligand>
        <name>4-CDP-2-C-methyl-D-erythritol 2-phosphate</name>
        <dbReference type="ChEBI" id="CHEBI:57919"/>
    </ligand>
</feature>
<evidence type="ECO:0000256" key="4">
    <source>
        <dbReference type="ARBA" id="ARBA00022723"/>
    </source>
</evidence>
<proteinExistence type="inferred from homology"/>
<dbReference type="SUPFAM" id="SSF69765">
    <property type="entry name" value="IpsF-like"/>
    <property type="match status" value="1"/>
</dbReference>
<dbReference type="GO" id="GO:0008685">
    <property type="term" value="F:2-C-methyl-D-erythritol 2,4-cyclodiphosphate synthase activity"/>
    <property type="evidence" value="ECO:0007669"/>
    <property type="project" value="UniProtKB-UniRule"/>
</dbReference>
<comment type="subunit">
    <text evidence="7">Homotrimer.</text>
</comment>
<dbReference type="RefSeq" id="WP_158035211.1">
    <property type="nucleotide sequence ID" value="NZ_WBKA01000001.1"/>
</dbReference>
<evidence type="ECO:0000256" key="1">
    <source>
        <dbReference type="ARBA" id="ARBA00000200"/>
    </source>
</evidence>
<dbReference type="CDD" id="cd00554">
    <property type="entry name" value="MECDP_synthase"/>
    <property type="match status" value="1"/>
</dbReference>
<dbReference type="GO" id="GO:0019288">
    <property type="term" value="P:isopentenyl diphosphate biosynthetic process, methylerythritol 4-phosphate pathway"/>
    <property type="evidence" value="ECO:0007669"/>
    <property type="project" value="UniProtKB-UniRule"/>
</dbReference>
<comment type="function">
    <text evidence="7">Involved in the biosynthesis of isopentenyl diphosphate (IPP) and dimethylallyl diphosphate (DMAPP), two major building blocks of isoprenoid compounds. Catalyzes the conversion of 4-diphosphocytidyl-2-C-methyl-D-erythritol 2-phosphate (CDP-ME2P) to 2-C-methyl-D-erythritol 2,4-cyclodiphosphate (ME-CPP) with a corresponding release of cytidine 5-monophosphate (CMP).</text>
</comment>
<feature type="domain" description="2-C-methyl-D-erythritol 2,4-cyclodiphosphate synthase" evidence="9">
    <location>
        <begin position="16"/>
        <end position="168"/>
    </location>
</feature>
<dbReference type="PANTHER" id="PTHR43181">
    <property type="entry name" value="2-C-METHYL-D-ERYTHRITOL 2,4-CYCLODIPHOSPHATE SYNTHASE, CHLOROPLASTIC"/>
    <property type="match status" value="1"/>
</dbReference>
<keyword evidence="11" id="KW-1185">Reference proteome</keyword>
<feature type="binding site" evidence="7">
    <location>
        <begin position="146"/>
        <end position="149"/>
    </location>
    <ligand>
        <name>4-CDP-2-C-methyl-D-erythritol 2-phosphate</name>
        <dbReference type="ChEBI" id="CHEBI:57919"/>
    </ligand>
</feature>
<dbReference type="OrthoDB" id="9802561at2"/>
<comment type="caution">
    <text evidence="10">The sequence shown here is derived from an EMBL/GenBank/DDBJ whole genome shotgun (WGS) entry which is preliminary data.</text>
</comment>
<keyword evidence="5 7" id="KW-0414">Isoprene biosynthesis</keyword>
<dbReference type="InterPro" id="IPR003526">
    <property type="entry name" value="MECDP_synthase"/>
</dbReference>
<comment type="catalytic activity">
    <reaction evidence="1 7 8">
        <text>4-CDP-2-C-methyl-D-erythritol 2-phosphate = 2-C-methyl-D-erythritol 2,4-cyclic diphosphate + CMP</text>
        <dbReference type="Rhea" id="RHEA:23864"/>
        <dbReference type="ChEBI" id="CHEBI:57919"/>
        <dbReference type="ChEBI" id="CHEBI:58483"/>
        <dbReference type="ChEBI" id="CHEBI:60377"/>
        <dbReference type="EC" id="4.6.1.12"/>
    </reaction>
</comment>
<accession>A0A7C8FTP5</accession>
<evidence type="ECO:0000256" key="6">
    <source>
        <dbReference type="ARBA" id="ARBA00023239"/>
    </source>
</evidence>
<comment type="caution">
    <text evidence="7">Lacks conserved residue(s) required for the propagation of feature annotation.</text>
</comment>
<feature type="binding site" evidence="7">
    <location>
        <begin position="51"/>
        <end position="52"/>
    </location>
    <ligand>
        <name>4-CDP-2-C-methyl-D-erythritol 2-phosphate</name>
        <dbReference type="ChEBI" id="CHEBI:57919"/>
    </ligand>
</feature>
<keyword evidence="6 7" id="KW-0456">Lyase</keyword>
<reference evidence="10 11" key="1">
    <citation type="submission" date="2019-09" db="EMBL/GenBank/DDBJ databases">
        <title>Phylogeny of genus Pseudoclavibacter and closely related genus.</title>
        <authorList>
            <person name="Li Y."/>
        </authorList>
    </citation>
    <scope>NUCLEOTIDE SEQUENCE [LARGE SCALE GENOMIC DNA]</scope>
    <source>
        <strain evidence="10 11">JCM 16921</strain>
    </source>
</reference>
<protein>
    <recommendedName>
        <fullName evidence="3 7">2-C-methyl-D-erythritol 2,4-cyclodiphosphate synthase</fullName>
        <shortName evidence="7">MECDP-synthase</shortName>
        <shortName evidence="7">MECPP-synthase</shortName>
        <shortName evidence="7">MECPS</shortName>
        <ecNumber evidence="3 7">4.6.1.12</ecNumber>
    </recommendedName>
</protein>
<feature type="site" description="Transition state stabilizer" evidence="7">
    <location>
        <position position="147"/>
    </location>
</feature>
<dbReference type="NCBIfam" id="TIGR00151">
    <property type="entry name" value="ispF"/>
    <property type="match status" value="1"/>
</dbReference>
<comment type="pathway">
    <text evidence="2 7">Isoprenoid biosynthesis; isopentenyl diphosphate biosynthesis via DXP pathway; isopentenyl diphosphate from 1-deoxy-D-xylulose 5-phosphate: step 4/6.</text>
</comment>
<keyword evidence="4 7" id="KW-0479">Metal-binding</keyword>
<dbReference type="HAMAP" id="MF_00107">
    <property type="entry name" value="IspF"/>
    <property type="match status" value="1"/>
</dbReference>
<dbReference type="Pfam" id="PF02542">
    <property type="entry name" value="YgbB"/>
    <property type="match status" value="1"/>
</dbReference>
<comment type="similarity">
    <text evidence="7 8">Belongs to the IspF family.</text>
</comment>
<dbReference type="InterPro" id="IPR036571">
    <property type="entry name" value="MECDP_synthase_sf"/>
</dbReference>
<comment type="cofactor">
    <cofactor evidence="7">
        <name>a divalent metal cation</name>
        <dbReference type="ChEBI" id="CHEBI:60240"/>
    </cofactor>
    <text evidence="7">Binds 1 divalent metal cation per subunit.</text>
</comment>
<dbReference type="GO" id="GO:0016114">
    <property type="term" value="P:terpenoid biosynthetic process"/>
    <property type="evidence" value="ECO:0007669"/>
    <property type="project" value="InterPro"/>
</dbReference>
<dbReference type="PANTHER" id="PTHR43181:SF1">
    <property type="entry name" value="2-C-METHYL-D-ERYTHRITOL 2,4-CYCLODIPHOSPHATE SYNTHASE, CHLOROPLASTIC"/>
    <property type="match status" value="1"/>
</dbReference>
<feature type="site" description="Transition state stabilizer" evidence="7">
    <location>
        <position position="51"/>
    </location>
</feature>
<dbReference type="EC" id="4.6.1.12" evidence="3 7"/>
<evidence type="ECO:0000313" key="11">
    <source>
        <dbReference type="Proteomes" id="UP000481339"/>
    </source>
</evidence>
<evidence type="ECO:0000256" key="3">
    <source>
        <dbReference type="ARBA" id="ARBA00012579"/>
    </source>
</evidence>
<dbReference type="EMBL" id="WBKA01000001">
    <property type="protein sequence ID" value="KAB1633432.1"/>
    <property type="molecule type" value="Genomic_DNA"/>
</dbReference>